<dbReference type="Gene3D" id="3.30.300.160">
    <property type="entry name" value="Type II secretion system, protein E, N-terminal domain"/>
    <property type="match status" value="1"/>
</dbReference>
<evidence type="ECO:0000256" key="4">
    <source>
        <dbReference type="SAM" id="MobiDB-lite"/>
    </source>
</evidence>
<dbReference type="Gene3D" id="3.30.450.90">
    <property type="match status" value="1"/>
</dbReference>
<dbReference type="InterPro" id="IPR001482">
    <property type="entry name" value="T2SS/T4SS_dom"/>
</dbReference>
<dbReference type="SUPFAM" id="SSF52540">
    <property type="entry name" value="P-loop containing nucleoside triphosphate hydrolases"/>
    <property type="match status" value="1"/>
</dbReference>
<dbReference type="SUPFAM" id="SSF160246">
    <property type="entry name" value="EspE N-terminal domain-like"/>
    <property type="match status" value="2"/>
</dbReference>
<keyword evidence="3" id="KW-0067">ATP-binding</keyword>
<dbReference type="Proteomes" id="UP000885986">
    <property type="component" value="Unassembled WGS sequence"/>
</dbReference>
<feature type="domain" description="Bacterial type II secretion system protein E" evidence="5">
    <location>
        <begin position="601"/>
        <end position="615"/>
    </location>
</feature>
<evidence type="ECO:0000256" key="3">
    <source>
        <dbReference type="ARBA" id="ARBA00022840"/>
    </source>
</evidence>
<reference evidence="6" key="1">
    <citation type="journal article" date="2020" name="mSystems">
        <title>Genome- and Community-Level Interaction Insights into Carbon Utilization and Element Cycling Functions of Hydrothermarchaeota in Hydrothermal Sediment.</title>
        <authorList>
            <person name="Zhou Z."/>
            <person name="Liu Y."/>
            <person name="Xu W."/>
            <person name="Pan J."/>
            <person name="Luo Z.H."/>
            <person name="Li M."/>
        </authorList>
    </citation>
    <scope>NUCLEOTIDE SEQUENCE [LARGE SCALE GENOMIC DNA]</scope>
    <source>
        <strain evidence="6">SpSt-1224</strain>
    </source>
</reference>
<dbReference type="Gene3D" id="3.40.50.300">
    <property type="entry name" value="P-loop containing nucleotide triphosphate hydrolases"/>
    <property type="match status" value="1"/>
</dbReference>
<feature type="region of interest" description="Disordered" evidence="4">
    <location>
        <begin position="1"/>
        <end position="20"/>
    </location>
</feature>
<dbReference type="InterPro" id="IPR037257">
    <property type="entry name" value="T2SS_E_N_sf"/>
</dbReference>
<proteinExistence type="inferred from homology"/>
<dbReference type="PANTHER" id="PTHR30258:SF1">
    <property type="entry name" value="PROTEIN TRANSPORT PROTEIN HOFB HOMOLOG"/>
    <property type="match status" value="1"/>
</dbReference>
<dbReference type="Pfam" id="PF05157">
    <property type="entry name" value="MshEN"/>
    <property type="match status" value="1"/>
</dbReference>
<evidence type="ECO:0000256" key="2">
    <source>
        <dbReference type="ARBA" id="ARBA00022741"/>
    </source>
</evidence>
<protein>
    <submittedName>
        <fullName evidence="6">Type II/IV secretion system protein</fullName>
    </submittedName>
</protein>
<name>A0A7C2XHH6_9BACT</name>
<comment type="similarity">
    <text evidence="1">Belongs to the GSP E family.</text>
</comment>
<sequence>MEKATSDPVKPAHPSRETPLGELLVQERLVGRDEIKKVLAIQEEEKKLLGLPLGQILVRQGKLGQQDLDRILDHPNLRKHLGALAVERKYVTQEQLNHCLQKKPPDKHIGQTMLEEGFLDSEALVDLFRDHACAEKLGDLAVRLNLVPHHDVEVALRTQKAYRSVGEICCDLGLINPLELDRVLNKYGKQSKLGEILINLGYLDNDKLTKALQEQQYGTDLLGDLLVRNKHVTRSQIQEAISKQVSVPFKPLDGFVYSEKDKRTLVGIIGQKYAEKNLILPISLIGKKLTVAILNPDKISMVRELKRLYGQFDISCIFISEAKYGELFEILYSRKLSGLKSHEEEASGEAAAAAEEEPGDQTDFMQIELSEGIEEGPGNAVDYGVQDIETEELVNYIIKYGITHGASDIHFEQDRRGAKLRYRIDGVLREVPTSWLRKKINEKPASIVSRIKVMSNLDISEKRVPQDGVFRINYYDRPKGQKCDLDFRVATCPAISGENITIRILDSRKANVGLEKLNHSPHVLDLFRVFLKSAAGMVLVTGPTGSGKSSTLYGALQYIYDPTLKIITAEDPIEYSFPGIMQTQVNQKIGLTFVKLLRSFLRLDPDVILVGEIRDNETAHIGFDAAQTGHLVLSTLHTNDAISTVGRLEDLGIDRAQIAASLSCVLAQRLVRRICPTCITPHVPEKDEWGMLFEEYPSHLSFFKGSGCDDCGFTGFSGRTLISELFVPGDFKTLAKGASVDDLKLEAVKNGAKTLIDDGLLKLGDTTLSEILRVVPHEMIQMYRRRKQIMAGEGPASEVEQGAKAPRGFAITDPAVEGVLIDQMFEEYQALAAMANMEVDLDRDLFGRFIAENHAEISGSSQCRQIIFHIRGGDDDVRISAAPLYQ</sequence>
<dbReference type="GO" id="GO:0005886">
    <property type="term" value="C:plasma membrane"/>
    <property type="evidence" value="ECO:0007669"/>
    <property type="project" value="TreeGrafter"/>
</dbReference>
<dbReference type="GO" id="GO:0005524">
    <property type="term" value="F:ATP binding"/>
    <property type="evidence" value="ECO:0007669"/>
    <property type="project" value="UniProtKB-KW"/>
</dbReference>
<keyword evidence="2" id="KW-0547">Nucleotide-binding</keyword>
<comment type="caution">
    <text evidence="6">The sequence shown here is derived from an EMBL/GenBank/DDBJ whole genome shotgun (WGS) entry which is preliminary data.</text>
</comment>
<evidence type="ECO:0000313" key="6">
    <source>
        <dbReference type="EMBL" id="HET98350.1"/>
    </source>
</evidence>
<dbReference type="PROSITE" id="PS00662">
    <property type="entry name" value="T2SP_E"/>
    <property type="match status" value="1"/>
</dbReference>
<evidence type="ECO:0000259" key="5">
    <source>
        <dbReference type="PROSITE" id="PS00662"/>
    </source>
</evidence>
<dbReference type="GO" id="GO:0016887">
    <property type="term" value="F:ATP hydrolysis activity"/>
    <property type="evidence" value="ECO:0007669"/>
    <property type="project" value="TreeGrafter"/>
</dbReference>
<accession>A0A7C2XHH6</accession>
<dbReference type="InterPro" id="IPR007831">
    <property type="entry name" value="T2SS_GspE_N"/>
</dbReference>
<dbReference type="CDD" id="cd01129">
    <property type="entry name" value="PulE-GspE-like"/>
    <property type="match status" value="1"/>
</dbReference>
<dbReference type="PANTHER" id="PTHR30258">
    <property type="entry name" value="TYPE II SECRETION SYSTEM PROTEIN GSPE-RELATED"/>
    <property type="match status" value="1"/>
</dbReference>
<dbReference type="Pfam" id="PF00437">
    <property type="entry name" value="T2SSE"/>
    <property type="match status" value="1"/>
</dbReference>
<dbReference type="AlphaFoldDB" id="A0A7C2XHH6"/>
<evidence type="ECO:0000256" key="1">
    <source>
        <dbReference type="ARBA" id="ARBA00006611"/>
    </source>
</evidence>
<gene>
    <name evidence="6" type="ORF">ENN98_06620</name>
</gene>
<dbReference type="InterPro" id="IPR027417">
    <property type="entry name" value="P-loop_NTPase"/>
</dbReference>
<dbReference type="EMBL" id="DSDS01000149">
    <property type="protein sequence ID" value="HET98350.1"/>
    <property type="molecule type" value="Genomic_DNA"/>
</dbReference>
<organism evidence="6">
    <name type="scientific">Desulfurivibrio alkaliphilus</name>
    <dbReference type="NCBI Taxonomy" id="427923"/>
    <lineage>
        <taxon>Bacteria</taxon>
        <taxon>Pseudomonadati</taxon>
        <taxon>Thermodesulfobacteriota</taxon>
        <taxon>Desulfobulbia</taxon>
        <taxon>Desulfobulbales</taxon>
        <taxon>Desulfobulbaceae</taxon>
        <taxon>Desulfurivibrio</taxon>
    </lineage>
</organism>